<dbReference type="AlphaFoldDB" id="A0A0F9NBL3"/>
<comment type="caution">
    <text evidence="1">The sequence shown here is derived from an EMBL/GenBank/DDBJ whole genome shotgun (WGS) entry which is preliminary data.</text>
</comment>
<reference evidence="1" key="1">
    <citation type="journal article" date="2015" name="Nature">
        <title>Complex archaea that bridge the gap between prokaryotes and eukaryotes.</title>
        <authorList>
            <person name="Spang A."/>
            <person name="Saw J.H."/>
            <person name="Jorgensen S.L."/>
            <person name="Zaremba-Niedzwiedzka K."/>
            <person name="Martijn J."/>
            <person name="Lind A.E."/>
            <person name="van Eijk R."/>
            <person name="Schleper C."/>
            <person name="Guy L."/>
            <person name="Ettema T.J."/>
        </authorList>
    </citation>
    <scope>NUCLEOTIDE SEQUENCE</scope>
</reference>
<gene>
    <name evidence="1" type="ORF">LCGC14_0986820</name>
</gene>
<protein>
    <submittedName>
        <fullName evidence="1">Uncharacterized protein</fullName>
    </submittedName>
</protein>
<organism evidence="1">
    <name type="scientific">marine sediment metagenome</name>
    <dbReference type="NCBI Taxonomy" id="412755"/>
    <lineage>
        <taxon>unclassified sequences</taxon>
        <taxon>metagenomes</taxon>
        <taxon>ecological metagenomes</taxon>
    </lineage>
</organism>
<proteinExistence type="predicted"/>
<accession>A0A0F9NBL3</accession>
<name>A0A0F9NBL3_9ZZZZ</name>
<sequence length="74" mass="8566">MQSIDNRVPRVPFRRLVYNGMSLIPCVGTHPWPLDHDRLEEWHVPGGEVLTTAQLAKRAYKHNVVIRLIGKERP</sequence>
<dbReference type="EMBL" id="LAZR01003720">
    <property type="protein sequence ID" value="KKN15364.1"/>
    <property type="molecule type" value="Genomic_DNA"/>
</dbReference>
<evidence type="ECO:0000313" key="1">
    <source>
        <dbReference type="EMBL" id="KKN15364.1"/>
    </source>
</evidence>